<evidence type="ECO:0000313" key="3">
    <source>
        <dbReference type="Proteomes" id="UP000199236"/>
    </source>
</evidence>
<evidence type="ECO:0000313" key="2">
    <source>
        <dbReference type="EMBL" id="SFP10708.1"/>
    </source>
</evidence>
<protein>
    <submittedName>
        <fullName evidence="2">Uncharacterized protein</fullName>
    </submittedName>
</protein>
<dbReference type="STRING" id="655353.SAMN04488056_12223"/>
<gene>
    <name evidence="2" type="ORF">SAMN04488056_12223</name>
</gene>
<sequence>MMSFKDLTTRAAEAEKTKKTDAIKKGSKITPINIAPQKAVQKQQKPKG</sequence>
<dbReference type="EMBL" id="FOVR01000022">
    <property type="protein sequence ID" value="SFP10708.1"/>
    <property type="molecule type" value="Genomic_DNA"/>
</dbReference>
<evidence type="ECO:0000256" key="1">
    <source>
        <dbReference type="SAM" id="MobiDB-lite"/>
    </source>
</evidence>
<proteinExistence type="predicted"/>
<organism evidence="2 3">
    <name type="scientific">Cohaesibacter marisflavi</name>
    <dbReference type="NCBI Taxonomy" id="655353"/>
    <lineage>
        <taxon>Bacteria</taxon>
        <taxon>Pseudomonadati</taxon>
        <taxon>Pseudomonadota</taxon>
        <taxon>Alphaproteobacteria</taxon>
        <taxon>Hyphomicrobiales</taxon>
        <taxon>Cohaesibacteraceae</taxon>
    </lineage>
</organism>
<keyword evidence="3" id="KW-1185">Reference proteome</keyword>
<accession>A0A1I5MM80</accession>
<name>A0A1I5MM80_9HYPH</name>
<reference evidence="2 3" key="1">
    <citation type="submission" date="2016-10" db="EMBL/GenBank/DDBJ databases">
        <authorList>
            <person name="de Groot N.N."/>
        </authorList>
    </citation>
    <scope>NUCLEOTIDE SEQUENCE [LARGE SCALE GENOMIC DNA]</scope>
    <source>
        <strain evidence="2 3">CGMCC 1.9157</strain>
    </source>
</reference>
<feature type="compositionally biased region" description="Basic and acidic residues" evidence="1">
    <location>
        <begin position="12"/>
        <end position="24"/>
    </location>
</feature>
<dbReference type="Proteomes" id="UP000199236">
    <property type="component" value="Unassembled WGS sequence"/>
</dbReference>
<dbReference type="AlphaFoldDB" id="A0A1I5MM80"/>
<feature type="region of interest" description="Disordered" evidence="1">
    <location>
        <begin position="1"/>
        <end position="30"/>
    </location>
</feature>